<sequence>MPEIINLYLTMNKDGLKPKETHTITKKDTKNISDITPLVHKVRSDFEKSQQKRIDIRDTYRYHPINGIRDKDYAHMPDVDLIKDVQKDYGNFNAYASTKFVRKTKELKKVCRTEIEHTLKHKFDIQTKNQLLTTQKVDTELEEYRQEQFEQQLWKTMSMM</sequence>
<comment type="caution">
    <text evidence="1">The sequence shown here is derived from an EMBL/GenBank/DDBJ whole genome shotgun (WGS) entry which is preliminary data.</text>
</comment>
<evidence type="ECO:0000313" key="3">
    <source>
        <dbReference type="Proteomes" id="UP001642409"/>
    </source>
</evidence>
<evidence type="ECO:0000313" key="1">
    <source>
        <dbReference type="EMBL" id="CAI9966504.1"/>
    </source>
</evidence>
<name>A0AA86USQ6_9EUKA</name>
<dbReference type="EMBL" id="CATOUU010001007">
    <property type="protein sequence ID" value="CAI9966504.1"/>
    <property type="molecule type" value="Genomic_DNA"/>
</dbReference>
<protein>
    <submittedName>
        <fullName evidence="2">Hypothetical_protein</fullName>
    </submittedName>
</protein>
<keyword evidence="3" id="KW-1185">Reference proteome</keyword>
<reference evidence="1" key="1">
    <citation type="submission" date="2023-06" db="EMBL/GenBank/DDBJ databases">
        <authorList>
            <person name="Kurt Z."/>
        </authorList>
    </citation>
    <scope>NUCLEOTIDE SEQUENCE</scope>
</reference>
<evidence type="ECO:0000313" key="2">
    <source>
        <dbReference type="EMBL" id="CAL6032656.1"/>
    </source>
</evidence>
<dbReference type="Proteomes" id="UP001642409">
    <property type="component" value="Unassembled WGS sequence"/>
</dbReference>
<accession>A0AA86USQ6</accession>
<organism evidence="1">
    <name type="scientific">Hexamita inflata</name>
    <dbReference type="NCBI Taxonomy" id="28002"/>
    <lineage>
        <taxon>Eukaryota</taxon>
        <taxon>Metamonada</taxon>
        <taxon>Diplomonadida</taxon>
        <taxon>Hexamitidae</taxon>
        <taxon>Hexamitinae</taxon>
        <taxon>Hexamita</taxon>
    </lineage>
</organism>
<reference evidence="2 3" key="2">
    <citation type="submission" date="2024-07" db="EMBL/GenBank/DDBJ databases">
        <authorList>
            <person name="Akdeniz Z."/>
        </authorList>
    </citation>
    <scope>NUCLEOTIDE SEQUENCE [LARGE SCALE GENOMIC DNA]</scope>
</reference>
<dbReference type="EMBL" id="CAXDID020000123">
    <property type="protein sequence ID" value="CAL6032656.1"/>
    <property type="molecule type" value="Genomic_DNA"/>
</dbReference>
<gene>
    <name evidence="2" type="ORF">HINF_LOCUS34591</name>
    <name evidence="1" type="ORF">HINF_LOCUS54149</name>
</gene>
<proteinExistence type="predicted"/>
<dbReference type="AlphaFoldDB" id="A0AA86USQ6"/>